<feature type="transmembrane region" description="Helical" evidence="2">
    <location>
        <begin position="153"/>
        <end position="173"/>
    </location>
</feature>
<dbReference type="EMBL" id="CAJNIZ010043785">
    <property type="protein sequence ID" value="CAE7668797.1"/>
    <property type="molecule type" value="Genomic_DNA"/>
</dbReference>
<keyword evidence="2" id="KW-0812">Transmembrane</keyword>
<evidence type="ECO:0000313" key="4">
    <source>
        <dbReference type="Proteomes" id="UP000649617"/>
    </source>
</evidence>
<protein>
    <submittedName>
        <fullName evidence="3">DTX16 protein</fullName>
    </submittedName>
</protein>
<dbReference type="OrthoDB" id="2126698at2759"/>
<dbReference type="Proteomes" id="UP000649617">
    <property type="component" value="Unassembled WGS sequence"/>
</dbReference>
<evidence type="ECO:0000256" key="2">
    <source>
        <dbReference type="SAM" id="Phobius"/>
    </source>
</evidence>
<feature type="non-terminal residue" evidence="3">
    <location>
        <position position="229"/>
    </location>
</feature>
<accession>A0A812W565</accession>
<evidence type="ECO:0000256" key="1">
    <source>
        <dbReference type="ARBA" id="ARBA00010199"/>
    </source>
</evidence>
<dbReference type="GO" id="GO:0016020">
    <property type="term" value="C:membrane"/>
    <property type="evidence" value="ECO:0007669"/>
    <property type="project" value="InterPro"/>
</dbReference>
<dbReference type="PANTHER" id="PTHR11206">
    <property type="entry name" value="MULTIDRUG RESISTANCE PROTEIN"/>
    <property type="match status" value="1"/>
</dbReference>
<keyword evidence="2" id="KW-0472">Membrane</keyword>
<feature type="transmembrane region" description="Helical" evidence="2">
    <location>
        <begin position="179"/>
        <end position="200"/>
    </location>
</feature>
<comment type="similarity">
    <text evidence="1">Belongs to the multi antimicrobial extrusion (MATE) (TC 2.A.66.1) family.</text>
</comment>
<dbReference type="GO" id="GO:0042910">
    <property type="term" value="F:xenobiotic transmembrane transporter activity"/>
    <property type="evidence" value="ECO:0007669"/>
    <property type="project" value="InterPro"/>
</dbReference>
<feature type="transmembrane region" description="Helical" evidence="2">
    <location>
        <begin position="12"/>
        <end position="33"/>
    </location>
</feature>
<name>A0A812W565_SYMPI</name>
<feature type="non-terminal residue" evidence="3">
    <location>
        <position position="1"/>
    </location>
</feature>
<feature type="transmembrane region" description="Helical" evidence="2">
    <location>
        <begin position="39"/>
        <end position="63"/>
    </location>
</feature>
<keyword evidence="4" id="KW-1185">Reference proteome</keyword>
<evidence type="ECO:0000313" key="3">
    <source>
        <dbReference type="EMBL" id="CAE7668797.1"/>
    </source>
</evidence>
<dbReference type="AlphaFoldDB" id="A0A812W565"/>
<organism evidence="3 4">
    <name type="scientific">Symbiodinium pilosum</name>
    <name type="common">Dinoflagellate</name>
    <dbReference type="NCBI Taxonomy" id="2952"/>
    <lineage>
        <taxon>Eukaryota</taxon>
        <taxon>Sar</taxon>
        <taxon>Alveolata</taxon>
        <taxon>Dinophyceae</taxon>
        <taxon>Suessiales</taxon>
        <taxon>Symbiodiniaceae</taxon>
        <taxon>Symbiodinium</taxon>
    </lineage>
</organism>
<feature type="transmembrane region" description="Helical" evidence="2">
    <location>
        <begin position="122"/>
        <end position="141"/>
    </location>
</feature>
<feature type="transmembrane region" description="Helical" evidence="2">
    <location>
        <begin position="83"/>
        <end position="102"/>
    </location>
</feature>
<dbReference type="GO" id="GO:0015297">
    <property type="term" value="F:antiporter activity"/>
    <property type="evidence" value="ECO:0007669"/>
    <property type="project" value="InterPro"/>
</dbReference>
<dbReference type="Pfam" id="PF01554">
    <property type="entry name" value="MatE"/>
    <property type="match status" value="1"/>
</dbReference>
<proteinExistence type="inferred from homology"/>
<reference evidence="3" key="1">
    <citation type="submission" date="2021-02" db="EMBL/GenBank/DDBJ databases">
        <authorList>
            <person name="Dougan E. K."/>
            <person name="Rhodes N."/>
            <person name="Thang M."/>
            <person name="Chan C."/>
        </authorList>
    </citation>
    <scope>NUCLEOTIDE SEQUENCE</scope>
</reference>
<sequence>EALDQLRLSAPICLGLLANRFMATTATVIVGHLGEKDLAAVGLAVSLANVSGYSILVGIATTLQTTTGQAFGARNFEEVSLSLQRCCLLCLVMLGLIAALWLCSEPLLLAVGQEKAVAALAARYLRFLLPGVCCYLVTQCLQNWLAAQRMTTVQATGGLLLAAVYLPLCWALVHPLNLGFIGAAIATSLSNGALALWMVFRTFKALRHELPRSWQGLSRSAFTAWTPFL</sequence>
<dbReference type="InterPro" id="IPR002528">
    <property type="entry name" value="MATE_fam"/>
</dbReference>
<gene>
    <name evidence="3" type="primary">DTX16</name>
    <name evidence="3" type="ORF">SPIL2461_LOCUS18386</name>
</gene>
<keyword evidence="2" id="KW-1133">Transmembrane helix</keyword>
<comment type="caution">
    <text evidence="3">The sequence shown here is derived from an EMBL/GenBank/DDBJ whole genome shotgun (WGS) entry which is preliminary data.</text>
</comment>